<dbReference type="GO" id="GO:0008270">
    <property type="term" value="F:zinc ion binding"/>
    <property type="evidence" value="ECO:0007669"/>
    <property type="project" value="UniProtKB-KW"/>
</dbReference>
<feature type="non-terminal residue" evidence="6">
    <location>
        <position position="1"/>
    </location>
</feature>
<dbReference type="InterPro" id="IPR017907">
    <property type="entry name" value="Znf_RING_CS"/>
</dbReference>
<dbReference type="Proteomes" id="UP001328107">
    <property type="component" value="Unassembled WGS sequence"/>
</dbReference>
<comment type="caution">
    <text evidence="6">The sequence shown here is derived from an EMBL/GenBank/DDBJ whole genome shotgun (WGS) entry which is preliminary data.</text>
</comment>
<dbReference type="InterPro" id="IPR001841">
    <property type="entry name" value="Znf_RING"/>
</dbReference>
<evidence type="ECO:0000259" key="5">
    <source>
        <dbReference type="PROSITE" id="PS50089"/>
    </source>
</evidence>
<dbReference type="PROSITE" id="PS00518">
    <property type="entry name" value="ZF_RING_1"/>
    <property type="match status" value="1"/>
</dbReference>
<keyword evidence="1" id="KW-0479">Metal-binding</keyword>
<evidence type="ECO:0000313" key="7">
    <source>
        <dbReference type="Proteomes" id="UP001328107"/>
    </source>
</evidence>
<accession>A0AAN5CXL0</accession>
<evidence type="ECO:0000313" key="6">
    <source>
        <dbReference type="EMBL" id="GMR51954.1"/>
    </source>
</evidence>
<dbReference type="EMBL" id="BTRK01000005">
    <property type="protein sequence ID" value="GMR51954.1"/>
    <property type="molecule type" value="Genomic_DNA"/>
</dbReference>
<gene>
    <name evidence="6" type="ORF">PMAYCL1PPCAC_22149</name>
</gene>
<dbReference type="Gene3D" id="3.30.40.10">
    <property type="entry name" value="Zinc/RING finger domain, C3HC4 (zinc finger)"/>
    <property type="match status" value="1"/>
</dbReference>
<keyword evidence="3" id="KW-0862">Zinc</keyword>
<sequence>FAGRESRCLIPCPLCRETSAVHSLEEDYQKWGLCSVEEEFKPVLEDSKLESLILEYLRGKLTMQQYKYHYDMLLQFNAQERMLAEDSRINFQFDPSKIEIDRVVFKNLSVDLGKVVTRENAALAAVDSFWRTEKRRLSEKLREENQNEGDFSFRSCSNCSVEGAGLFSQRLAAMECGHVLCKECVREADDLAFEEEGRTACPKCGISTGFVLLLEMDKNVKKEED</sequence>
<name>A0AAN5CXL0_9BILA</name>
<evidence type="ECO:0000256" key="3">
    <source>
        <dbReference type="ARBA" id="ARBA00022833"/>
    </source>
</evidence>
<dbReference type="InterPro" id="IPR013083">
    <property type="entry name" value="Znf_RING/FYVE/PHD"/>
</dbReference>
<dbReference type="SUPFAM" id="SSF57850">
    <property type="entry name" value="RING/U-box"/>
    <property type="match status" value="1"/>
</dbReference>
<evidence type="ECO:0000256" key="1">
    <source>
        <dbReference type="ARBA" id="ARBA00022723"/>
    </source>
</evidence>
<evidence type="ECO:0000256" key="4">
    <source>
        <dbReference type="PROSITE-ProRule" id="PRU00175"/>
    </source>
</evidence>
<evidence type="ECO:0000256" key="2">
    <source>
        <dbReference type="ARBA" id="ARBA00022771"/>
    </source>
</evidence>
<proteinExistence type="predicted"/>
<keyword evidence="7" id="KW-1185">Reference proteome</keyword>
<dbReference type="PROSITE" id="PS50089">
    <property type="entry name" value="ZF_RING_2"/>
    <property type="match status" value="1"/>
</dbReference>
<reference evidence="7" key="1">
    <citation type="submission" date="2022-10" db="EMBL/GenBank/DDBJ databases">
        <title>Genome assembly of Pristionchus species.</title>
        <authorList>
            <person name="Yoshida K."/>
            <person name="Sommer R.J."/>
        </authorList>
    </citation>
    <scope>NUCLEOTIDE SEQUENCE [LARGE SCALE GENOMIC DNA]</scope>
    <source>
        <strain evidence="7">RS5460</strain>
    </source>
</reference>
<feature type="domain" description="RING-type" evidence="5">
    <location>
        <begin position="156"/>
        <end position="204"/>
    </location>
</feature>
<organism evidence="6 7">
    <name type="scientific">Pristionchus mayeri</name>
    <dbReference type="NCBI Taxonomy" id="1317129"/>
    <lineage>
        <taxon>Eukaryota</taxon>
        <taxon>Metazoa</taxon>
        <taxon>Ecdysozoa</taxon>
        <taxon>Nematoda</taxon>
        <taxon>Chromadorea</taxon>
        <taxon>Rhabditida</taxon>
        <taxon>Rhabditina</taxon>
        <taxon>Diplogasteromorpha</taxon>
        <taxon>Diplogasteroidea</taxon>
        <taxon>Neodiplogasteridae</taxon>
        <taxon>Pristionchus</taxon>
    </lineage>
</organism>
<protein>
    <recommendedName>
        <fullName evidence="5">RING-type domain-containing protein</fullName>
    </recommendedName>
</protein>
<keyword evidence="2 4" id="KW-0863">Zinc-finger</keyword>
<feature type="non-terminal residue" evidence="6">
    <location>
        <position position="225"/>
    </location>
</feature>
<dbReference type="AlphaFoldDB" id="A0AAN5CXL0"/>